<evidence type="ECO:0000313" key="3">
    <source>
        <dbReference type="EMBL" id="EKC17515.1"/>
    </source>
</evidence>
<reference evidence="3" key="1">
    <citation type="journal article" date="2012" name="Nature">
        <title>The oyster genome reveals stress adaptation and complexity of shell formation.</title>
        <authorList>
            <person name="Zhang G."/>
            <person name="Fang X."/>
            <person name="Guo X."/>
            <person name="Li L."/>
            <person name="Luo R."/>
            <person name="Xu F."/>
            <person name="Yang P."/>
            <person name="Zhang L."/>
            <person name="Wang X."/>
            <person name="Qi H."/>
            <person name="Xiong Z."/>
            <person name="Que H."/>
            <person name="Xie Y."/>
            <person name="Holland P.W."/>
            <person name="Paps J."/>
            <person name="Zhu Y."/>
            <person name="Wu F."/>
            <person name="Chen Y."/>
            <person name="Wang J."/>
            <person name="Peng C."/>
            <person name="Meng J."/>
            <person name="Yang L."/>
            <person name="Liu J."/>
            <person name="Wen B."/>
            <person name="Zhang N."/>
            <person name="Huang Z."/>
            <person name="Zhu Q."/>
            <person name="Feng Y."/>
            <person name="Mount A."/>
            <person name="Hedgecock D."/>
            <person name="Xu Z."/>
            <person name="Liu Y."/>
            <person name="Domazet-Loso T."/>
            <person name="Du Y."/>
            <person name="Sun X."/>
            <person name="Zhang S."/>
            <person name="Liu B."/>
            <person name="Cheng P."/>
            <person name="Jiang X."/>
            <person name="Li J."/>
            <person name="Fan D."/>
            <person name="Wang W."/>
            <person name="Fu W."/>
            <person name="Wang T."/>
            <person name="Wang B."/>
            <person name="Zhang J."/>
            <person name="Peng Z."/>
            <person name="Li Y."/>
            <person name="Li N."/>
            <person name="Wang J."/>
            <person name="Chen M."/>
            <person name="He Y."/>
            <person name="Tan F."/>
            <person name="Song X."/>
            <person name="Zheng Q."/>
            <person name="Huang R."/>
            <person name="Yang H."/>
            <person name="Du X."/>
            <person name="Chen L."/>
            <person name="Yang M."/>
            <person name="Gaffney P.M."/>
            <person name="Wang S."/>
            <person name="Luo L."/>
            <person name="She Z."/>
            <person name="Ming Y."/>
            <person name="Huang W."/>
            <person name="Zhang S."/>
            <person name="Huang B."/>
            <person name="Zhang Y."/>
            <person name="Qu T."/>
            <person name="Ni P."/>
            <person name="Miao G."/>
            <person name="Wang J."/>
            <person name="Wang Q."/>
            <person name="Steinberg C.E."/>
            <person name="Wang H."/>
            <person name="Li N."/>
            <person name="Qian L."/>
            <person name="Zhang G."/>
            <person name="Li Y."/>
            <person name="Yang H."/>
            <person name="Liu X."/>
            <person name="Wang J."/>
            <person name="Yin Y."/>
            <person name="Wang J."/>
        </authorList>
    </citation>
    <scope>NUCLEOTIDE SEQUENCE [LARGE SCALE GENOMIC DNA]</scope>
    <source>
        <strain evidence="3">05x7-T-G4-1.051#20</strain>
    </source>
</reference>
<dbReference type="AlphaFoldDB" id="K1PM33"/>
<dbReference type="EMBL" id="JH822772">
    <property type="protein sequence ID" value="EKC17515.1"/>
    <property type="molecule type" value="Genomic_DNA"/>
</dbReference>
<dbReference type="Pfam" id="PF20700">
    <property type="entry name" value="Mutator"/>
    <property type="match status" value="1"/>
</dbReference>
<gene>
    <name evidence="3" type="ORF">CGI_10000665</name>
</gene>
<feature type="compositionally biased region" description="Basic residues" evidence="1">
    <location>
        <begin position="1"/>
        <end position="15"/>
    </location>
</feature>
<accession>K1PM33</accession>
<name>K1PM33_MAGGI</name>
<dbReference type="InParanoid" id="K1PM33"/>
<dbReference type="HOGENOM" id="CLU_1549116_0_0_1"/>
<evidence type="ECO:0000259" key="2">
    <source>
        <dbReference type="Pfam" id="PF20700"/>
    </source>
</evidence>
<protein>
    <recommendedName>
        <fullName evidence="2">Mutator-like transposase domain-containing protein</fullName>
    </recommendedName>
</protein>
<sequence>MQKKGPKCLHRHQYKKGSIPHNKGQKSTGTTSPVQCLCPIRRLSKEEFQDVVQQQKDGIFTISDAERRGSQIKILRPGPSEVQLVDSYRDVESPNPHSRLYKVLHQEKTAKLWNHEFKEHSQKFPDCDGSLDWNQQGEEKRGLARILSIRSKKCPYTSHCEKLYKEVIRSERG</sequence>
<evidence type="ECO:0000256" key="1">
    <source>
        <dbReference type="SAM" id="MobiDB-lite"/>
    </source>
</evidence>
<proteinExistence type="predicted"/>
<feature type="region of interest" description="Disordered" evidence="1">
    <location>
        <begin position="1"/>
        <end position="32"/>
    </location>
</feature>
<organism evidence="3">
    <name type="scientific">Magallana gigas</name>
    <name type="common">Pacific oyster</name>
    <name type="synonym">Crassostrea gigas</name>
    <dbReference type="NCBI Taxonomy" id="29159"/>
    <lineage>
        <taxon>Eukaryota</taxon>
        <taxon>Metazoa</taxon>
        <taxon>Spiralia</taxon>
        <taxon>Lophotrochozoa</taxon>
        <taxon>Mollusca</taxon>
        <taxon>Bivalvia</taxon>
        <taxon>Autobranchia</taxon>
        <taxon>Pteriomorphia</taxon>
        <taxon>Ostreida</taxon>
        <taxon>Ostreoidea</taxon>
        <taxon>Ostreidae</taxon>
        <taxon>Magallana</taxon>
    </lineage>
</organism>
<dbReference type="InterPro" id="IPR049012">
    <property type="entry name" value="Mutator_transp_dom"/>
</dbReference>
<feature type="domain" description="Mutator-like transposase" evidence="2">
    <location>
        <begin position="102"/>
        <end position="173"/>
    </location>
</feature>